<protein>
    <submittedName>
        <fullName evidence="1">Uncharacterized protein</fullName>
    </submittedName>
</protein>
<keyword evidence="3" id="KW-1185">Reference proteome</keyword>
<evidence type="ECO:0000313" key="4">
    <source>
        <dbReference type="Proteomes" id="UP000182836"/>
    </source>
</evidence>
<gene>
    <name evidence="1" type="ORF">AF333_28765</name>
    <name evidence="2" type="ORF">SAMN04487909_12881</name>
</gene>
<dbReference type="RefSeq" id="WP_043063271.1">
    <property type="nucleotide sequence ID" value="NZ_BJOA01000092.1"/>
</dbReference>
<name>A0A0D1Y1A6_ANEMI</name>
<evidence type="ECO:0000313" key="2">
    <source>
        <dbReference type="EMBL" id="SDJ78680.1"/>
    </source>
</evidence>
<sequence length="69" mass="8102">MSRLKSREQKSPLTILEQNLNIQEVLERTMLYDMSLMDAEQNEAYLERLVMNRIALEAEKAKFQKGWGA</sequence>
<dbReference type="EMBL" id="LGUG01000012">
    <property type="protein sequence ID" value="KON90479.1"/>
    <property type="molecule type" value="Genomic_DNA"/>
</dbReference>
<dbReference type="STRING" id="47500.AF333_28765"/>
<proteinExistence type="predicted"/>
<dbReference type="AlphaFoldDB" id="A0A0D1Y1A6"/>
<reference evidence="1 3" key="1">
    <citation type="submission" date="2015-07" db="EMBL/GenBank/DDBJ databases">
        <title>Fjat-14205 dsm 2895.</title>
        <authorList>
            <person name="Liu B."/>
            <person name="Wang J."/>
            <person name="Zhu Y."/>
            <person name="Liu G."/>
            <person name="Chen Q."/>
            <person name="Chen Z."/>
            <person name="Lan J."/>
            <person name="Che J."/>
            <person name="Ge C."/>
            <person name="Shi H."/>
            <person name="Pan Z."/>
            <person name="Liu X."/>
        </authorList>
    </citation>
    <scope>NUCLEOTIDE SEQUENCE [LARGE SCALE GENOMIC DNA]</scope>
    <source>
        <strain evidence="1 3">DSM 2895</strain>
    </source>
</reference>
<accession>A0A0D1Y1A6</accession>
<dbReference type="EMBL" id="FNED01000028">
    <property type="protein sequence ID" value="SDJ78680.1"/>
    <property type="molecule type" value="Genomic_DNA"/>
</dbReference>
<dbReference type="PATRIC" id="fig|47500.8.peg.5230"/>
<dbReference type="Proteomes" id="UP000182836">
    <property type="component" value="Unassembled WGS sequence"/>
</dbReference>
<reference evidence="2 4" key="2">
    <citation type="submission" date="2016-10" db="EMBL/GenBank/DDBJ databases">
        <authorList>
            <person name="de Groot N.N."/>
        </authorList>
    </citation>
    <scope>NUCLEOTIDE SEQUENCE [LARGE SCALE GENOMIC DNA]</scope>
    <source>
        <strain evidence="2 4">DSM 2895</strain>
    </source>
</reference>
<evidence type="ECO:0000313" key="3">
    <source>
        <dbReference type="Proteomes" id="UP000037269"/>
    </source>
</evidence>
<organism evidence="1 3">
    <name type="scientific">Aneurinibacillus migulanus</name>
    <name type="common">Bacillus migulanus</name>
    <dbReference type="NCBI Taxonomy" id="47500"/>
    <lineage>
        <taxon>Bacteria</taxon>
        <taxon>Bacillati</taxon>
        <taxon>Bacillota</taxon>
        <taxon>Bacilli</taxon>
        <taxon>Bacillales</taxon>
        <taxon>Paenibacillaceae</taxon>
        <taxon>Aneurinibacillus group</taxon>
        <taxon>Aneurinibacillus</taxon>
    </lineage>
</organism>
<evidence type="ECO:0000313" key="1">
    <source>
        <dbReference type="EMBL" id="KON90479.1"/>
    </source>
</evidence>
<dbReference type="OrthoDB" id="2680695at2"/>
<dbReference type="Proteomes" id="UP000037269">
    <property type="component" value="Unassembled WGS sequence"/>
</dbReference>
<dbReference type="GeneID" id="42309126"/>